<sequence length="67" mass="7967">MKYVMEALRRKEAQEKLPVIRMEIDYELVSLYDALQAEDTVEVIKAKEKLEQLRKQLIQIENDEDVS</sequence>
<accession>A0AAW5BBD4</accession>
<organism evidence="2 3">
    <name type="scientific">Oceanobacillus jordanicus</name>
    <dbReference type="NCBI Taxonomy" id="2867266"/>
    <lineage>
        <taxon>Bacteria</taxon>
        <taxon>Bacillati</taxon>
        <taxon>Bacillota</taxon>
        <taxon>Bacilli</taxon>
        <taxon>Bacillales</taxon>
        <taxon>Bacillaceae</taxon>
        <taxon>Oceanobacillus</taxon>
    </lineage>
</organism>
<protein>
    <recommendedName>
        <fullName evidence="4">DUF1128 domain-containing protein</fullName>
    </recommendedName>
</protein>
<feature type="coiled-coil region" evidence="1">
    <location>
        <begin position="36"/>
        <end position="63"/>
    </location>
</feature>
<comment type="caution">
    <text evidence="2">The sequence shown here is derived from an EMBL/GenBank/DDBJ whole genome shotgun (WGS) entry which is preliminary data.</text>
</comment>
<evidence type="ECO:0000256" key="1">
    <source>
        <dbReference type="SAM" id="Coils"/>
    </source>
</evidence>
<proteinExistence type="predicted"/>
<dbReference type="Proteomes" id="UP001199631">
    <property type="component" value="Unassembled WGS sequence"/>
</dbReference>
<evidence type="ECO:0000313" key="3">
    <source>
        <dbReference type="Proteomes" id="UP001199631"/>
    </source>
</evidence>
<keyword evidence="3" id="KW-1185">Reference proteome</keyword>
<reference evidence="2 3" key="1">
    <citation type="journal article" date="2022" name="Evol. Bioinform. Online">
        <title>Draft Genome Sequence of Oceanobacillus jordanicus Strain GSFE11, a Halotolerant Plant Growth-Promoting Bacterial Endophyte Isolated From the Jordan Valley.</title>
        <authorList>
            <person name="Alhindi T."/>
            <person name="Albdaiwi R."/>
        </authorList>
    </citation>
    <scope>NUCLEOTIDE SEQUENCE [LARGE SCALE GENOMIC DNA]</scope>
    <source>
        <strain evidence="2 3">GSFE11</strain>
    </source>
</reference>
<dbReference type="EMBL" id="JAIFZM010000014">
    <property type="protein sequence ID" value="MCG3420446.1"/>
    <property type="molecule type" value="Genomic_DNA"/>
</dbReference>
<gene>
    <name evidence="2" type="ORF">K3T81_14970</name>
</gene>
<evidence type="ECO:0008006" key="4">
    <source>
        <dbReference type="Google" id="ProtNLM"/>
    </source>
</evidence>
<name>A0AAW5BBD4_9BACI</name>
<dbReference type="RefSeq" id="WP_106896543.1">
    <property type="nucleotide sequence ID" value="NZ_JAIFZM010000014.1"/>
</dbReference>
<dbReference type="AlphaFoldDB" id="A0AAW5BBD4"/>
<evidence type="ECO:0000313" key="2">
    <source>
        <dbReference type="EMBL" id="MCG3420446.1"/>
    </source>
</evidence>
<keyword evidence="1" id="KW-0175">Coiled coil</keyword>